<protein>
    <submittedName>
        <fullName evidence="1">Uncharacterized protein</fullName>
    </submittedName>
</protein>
<evidence type="ECO:0000313" key="2">
    <source>
        <dbReference type="Proteomes" id="UP001064048"/>
    </source>
</evidence>
<sequence>MDPAEISEYEAFLTDENLVYYTSVYMGSDDWQNNSDRPLHDLFADVRARFDLFRAENWPPSGPSDDVSPLQTLSSTLEPINQNVPTAQPPTYLNPGVSQDEIVIQQRGRRRLPVTWSPDIDFKSILFKSTECTPPKVVPTPQKVSTTRKRLTFLERNPMSPDKMDFSDVRTPEKFKLTSPVKETPPIKRPRIERTLEADFKGPIDVAPNATH</sequence>
<name>A0ACC0K6C1_CHOFU</name>
<keyword evidence="2" id="KW-1185">Reference proteome</keyword>
<dbReference type="EMBL" id="CM046107">
    <property type="protein sequence ID" value="KAI8432041.1"/>
    <property type="molecule type" value="Genomic_DNA"/>
</dbReference>
<reference evidence="1 2" key="1">
    <citation type="journal article" date="2022" name="Genome Biol. Evol.">
        <title>The Spruce Budworm Genome: Reconstructing the Evolutionary History of Antifreeze Proteins.</title>
        <authorList>
            <person name="Beliveau C."/>
            <person name="Gagne P."/>
            <person name="Picq S."/>
            <person name="Vernygora O."/>
            <person name="Keeling C.I."/>
            <person name="Pinkney K."/>
            <person name="Doucet D."/>
            <person name="Wen F."/>
            <person name="Johnston J.S."/>
            <person name="Maaroufi H."/>
            <person name="Boyle B."/>
            <person name="Laroche J."/>
            <person name="Dewar K."/>
            <person name="Juretic N."/>
            <person name="Blackburn G."/>
            <person name="Nisole A."/>
            <person name="Brunet B."/>
            <person name="Brandao M."/>
            <person name="Lumley L."/>
            <person name="Duan J."/>
            <person name="Quan G."/>
            <person name="Lucarotti C.J."/>
            <person name="Roe A.D."/>
            <person name="Sperling F.A.H."/>
            <person name="Levesque R.C."/>
            <person name="Cusson M."/>
        </authorList>
    </citation>
    <scope>NUCLEOTIDE SEQUENCE [LARGE SCALE GENOMIC DNA]</scope>
    <source>
        <strain evidence="1">Glfc:IPQL:Cfum</strain>
    </source>
</reference>
<comment type="caution">
    <text evidence="1">The sequence shown here is derived from an EMBL/GenBank/DDBJ whole genome shotgun (WGS) entry which is preliminary data.</text>
</comment>
<organism evidence="1 2">
    <name type="scientific">Choristoneura fumiferana</name>
    <name type="common">Spruce budworm moth</name>
    <name type="synonym">Archips fumiferana</name>
    <dbReference type="NCBI Taxonomy" id="7141"/>
    <lineage>
        <taxon>Eukaryota</taxon>
        <taxon>Metazoa</taxon>
        <taxon>Ecdysozoa</taxon>
        <taxon>Arthropoda</taxon>
        <taxon>Hexapoda</taxon>
        <taxon>Insecta</taxon>
        <taxon>Pterygota</taxon>
        <taxon>Neoptera</taxon>
        <taxon>Endopterygota</taxon>
        <taxon>Lepidoptera</taxon>
        <taxon>Glossata</taxon>
        <taxon>Ditrysia</taxon>
        <taxon>Tortricoidea</taxon>
        <taxon>Tortricidae</taxon>
        <taxon>Tortricinae</taxon>
        <taxon>Choristoneura</taxon>
    </lineage>
</organism>
<accession>A0ACC0K6C1</accession>
<proteinExistence type="predicted"/>
<evidence type="ECO:0000313" key="1">
    <source>
        <dbReference type="EMBL" id="KAI8432041.1"/>
    </source>
</evidence>
<gene>
    <name evidence="1" type="ORF">MSG28_004560</name>
</gene>
<dbReference type="Proteomes" id="UP001064048">
    <property type="component" value="Chromosome 7"/>
</dbReference>